<gene>
    <name evidence="1" type="ORF">JZ751_018799</name>
</gene>
<organism evidence="1 2">
    <name type="scientific">Albula glossodonta</name>
    <name type="common">roundjaw bonefish</name>
    <dbReference type="NCBI Taxonomy" id="121402"/>
    <lineage>
        <taxon>Eukaryota</taxon>
        <taxon>Metazoa</taxon>
        <taxon>Chordata</taxon>
        <taxon>Craniata</taxon>
        <taxon>Vertebrata</taxon>
        <taxon>Euteleostomi</taxon>
        <taxon>Actinopterygii</taxon>
        <taxon>Neopterygii</taxon>
        <taxon>Teleostei</taxon>
        <taxon>Albuliformes</taxon>
        <taxon>Albulidae</taxon>
        <taxon>Albula</taxon>
    </lineage>
</organism>
<dbReference type="AlphaFoldDB" id="A0A8T2NMZ0"/>
<dbReference type="EMBL" id="JAFBMS010000033">
    <property type="protein sequence ID" value="KAG9341735.1"/>
    <property type="molecule type" value="Genomic_DNA"/>
</dbReference>
<accession>A0A8T2NMZ0</accession>
<evidence type="ECO:0000313" key="1">
    <source>
        <dbReference type="EMBL" id="KAG9341735.1"/>
    </source>
</evidence>
<sequence length="65" mass="7473">MAPDEPMFAIMCFLQLGTDRLHLREKRKQETRGTGLVFQLFRRNLEERNGSLCSPYAPPAPPLNI</sequence>
<dbReference type="Proteomes" id="UP000824540">
    <property type="component" value="Unassembled WGS sequence"/>
</dbReference>
<protein>
    <submittedName>
        <fullName evidence="1">Uncharacterized protein</fullName>
    </submittedName>
</protein>
<keyword evidence="2" id="KW-1185">Reference proteome</keyword>
<name>A0A8T2NMZ0_9TELE</name>
<reference evidence="1" key="1">
    <citation type="thesis" date="2021" institute="BYU ScholarsArchive" country="Provo, UT, USA">
        <title>Applications of and Algorithms for Genome Assembly and Genomic Analyses with an Emphasis on Marine Teleosts.</title>
        <authorList>
            <person name="Pickett B.D."/>
        </authorList>
    </citation>
    <scope>NUCLEOTIDE SEQUENCE</scope>
    <source>
        <strain evidence="1">HI-2016</strain>
    </source>
</reference>
<evidence type="ECO:0000313" key="2">
    <source>
        <dbReference type="Proteomes" id="UP000824540"/>
    </source>
</evidence>
<proteinExistence type="predicted"/>
<comment type="caution">
    <text evidence="1">The sequence shown here is derived from an EMBL/GenBank/DDBJ whole genome shotgun (WGS) entry which is preliminary data.</text>
</comment>